<sequence length="99" mass="10841">MRAVWWGKRDGAGSRKWWCGGACAIPILLLRFSWLLREEEELAVAQGAEMVVARLQDRATELSGESWWSRTKMVAAVVSGVSPARLAAAAVEGGRRGEN</sequence>
<gene>
    <name evidence="1" type="ORF">DEO72_LG3g1573</name>
</gene>
<reference evidence="1 2" key="1">
    <citation type="submission" date="2019-04" db="EMBL/GenBank/DDBJ databases">
        <title>An improved genome assembly and genetic linkage map for asparagus bean, Vigna unguiculata ssp. sesquipedialis.</title>
        <authorList>
            <person name="Xia Q."/>
            <person name="Zhang R."/>
            <person name="Dong Y."/>
        </authorList>
    </citation>
    <scope>NUCLEOTIDE SEQUENCE [LARGE SCALE GENOMIC DNA]</scope>
    <source>
        <tissue evidence="1">Leaf</tissue>
    </source>
</reference>
<proteinExistence type="predicted"/>
<evidence type="ECO:0000313" key="1">
    <source>
        <dbReference type="EMBL" id="QCD87042.1"/>
    </source>
</evidence>
<dbReference type="AlphaFoldDB" id="A0A4D6LEL7"/>
<dbReference type="EMBL" id="CP039347">
    <property type="protein sequence ID" value="QCD87042.1"/>
    <property type="molecule type" value="Genomic_DNA"/>
</dbReference>
<dbReference type="Proteomes" id="UP000501690">
    <property type="component" value="Linkage Group LG3"/>
</dbReference>
<organism evidence="1 2">
    <name type="scientific">Vigna unguiculata</name>
    <name type="common">Cowpea</name>
    <dbReference type="NCBI Taxonomy" id="3917"/>
    <lineage>
        <taxon>Eukaryota</taxon>
        <taxon>Viridiplantae</taxon>
        <taxon>Streptophyta</taxon>
        <taxon>Embryophyta</taxon>
        <taxon>Tracheophyta</taxon>
        <taxon>Spermatophyta</taxon>
        <taxon>Magnoliopsida</taxon>
        <taxon>eudicotyledons</taxon>
        <taxon>Gunneridae</taxon>
        <taxon>Pentapetalae</taxon>
        <taxon>rosids</taxon>
        <taxon>fabids</taxon>
        <taxon>Fabales</taxon>
        <taxon>Fabaceae</taxon>
        <taxon>Papilionoideae</taxon>
        <taxon>50 kb inversion clade</taxon>
        <taxon>NPAAA clade</taxon>
        <taxon>indigoferoid/millettioid clade</taxon>
        <taxon>Phaseoleae</taxon>
        <taxon>Vigna</taxon>
    </lineage>
</organism>
<name>A0A4D6LEL7_VIGUN</name>
<evidence type="ECO:0000313" key="2">
    <source>
        <dbReference type="Proteomes" id="UP000501690"/>
    </source>
</evidence>
<protein>
    <submittedName>
        <fullName evidence="1">Uncharacterized protein</fullName>
    </submittedName>
</protein>
<accession>A0A4D6LEL7</accession>
<keyword evidence="2" id="KW-1185">Reference proteome</keyword>